<gene>
    <name evidence="2" type="ORF">SAMN05216495_10547</name>
</gene>
<name>A0A1H2VZ92_ACIFE</name>
<keyword evidence="1" id="KW-1133">Transmembrane helix</keyword>
<dbReference type="InterPro" id="IPR046547">
    <property type="entry name" value="DUF6803"/>
</dbReference>
<dbReference type="EMBL" id="FNOP01000005">
    <property type="protein sequence ID" value="SDW73732.1"/>
    <property type="molecule type" value="Genomic_DNA"/>
</dbReference>
<accession>A0A1H2VZ92</accession>
<keyword evidence="1" id="KW-0812">Transmembrane</keyword>
<organism evidence="2 3">
    <name type="scientific">Acidaminococcus fermentans</name>
    <dbReference type="NCBI Taxonomy" id="905"/>
    <lineage>
        <taxon>Bacteria</taxon>
        <taxon>Bacillati</taxon>
        <taxon>Bacillota</taxon>
        <taxon>Negativicutes</taxon>
        <taxon>Acidaminococcales</taxon>
        <taxon>Acidaminococcaceae</taxon>
        <taxon>Acidaminococcus</taxon>
    </lineage>
</organism>
<evidence type="ECO:0000313" key="2">
    <source>
        <dbReference type="EMBL" id="SDW73732.1"/>
    </source>
</evidence>
<reference evidence="2 3" key="1">
    <citation type="submission" date="2016-10" db="EMBL/GenBank/DDBJ databases">
        <authorList>
            <person name="Varghese N."/>
            <person name="Submissions S."/>
        </authorList>
    </citation>
    <scope>NUCLEOTIDE SEQUENCE [LARGE SCALE GENOMIC DNA]</scope>
    <source>
        <strain evidence="2 3">WCC6</strain>
    </source>
</reference>
<feature type="transmembrane region" description="Helical" evidence="1">
    <location>
        <begin position="16"/>
        <end position="35"/>
    </location>
</feature>
<dbReference type="AlphaFoldDB" id="A0A1H2VZ92"/>
<protein>
    <recommendedName>
        <fullName evidence="4">Permease</fullName>
    </recommendedName>
</protein>
<dbReference type="Proteomes" id="UP000182379">
    <property type="component" value="Unassembled WGS sequence"/>
</dbReference>
<evidence type="ECO:0000256" key="1">
    <source>
        <dbReference type="SAM" id="Phobius"/>
    </source>
</evidence>
<evidence type="ECO:0000313" key="3">
    <source>
        <dbReference type="Proteomes" id="UP000182379"/>
    </source>
</evidence>
<proteinExistence type="predicted"/>
<sequence length="167" mass="18623">MVMTNYMDLLAANQPWNLILFMVIPVVLAESLVATEFYTTYYNGKAAGWKAWNHRLGIAAGVYFALVVLYLLVNVVPGIHWKGWADQLAIVAYLLGIVPLGAIALMEMGVTGKHLTEQQRTLRHFGLLIGFLVVSHVAMVFGMVEPTITGWQPMPAQMHQMDHMGHM</sequence>
<evidence type="ECO:0008006" key="4">
    <source>
        <dbReference type="Google" id="ProtNLM"/>
    </source>
</evidence>
<comment type="caution">
    <text evidence="2">The sequence shown here is derived from an EMBL/GenBank/DDBJ whole genome shotgun (WGS) entry which is preliminary data.</text>
</comment>
<feature type="transmembrane region" description="Helical" evidence="1">
    <location>
        <begin position="56"/>
        <end position="76"/>
    </location>
</feature>
<dbReference type="RefSeq" id="WP_074705330.1">
    <property type="nucleotide sequence ID" value="NZ_CBCSNF010000016.1"/>
</dbReference>
<dbReference type="Pfam" id="PF20617">
    <property type="entry name" value="DUF6803"/>
    <property type="match status" value="1"/>
</dbReference>
<keyword evidence="1" id="KW-0472">Membrane</keyword>
<feature type="transmembrane region" description="Helical" evidence="1">
    <location>
        <begin position="125"/>
        <end position="144"/>
    </location>
</feature>
<feature type="transmembrane region" description="Helical" evidence="1">
    <location>
        <begin position="88"/>
        <end position="105"/>
    </location>
</feature>